<dbReference type="InterPro" id="IPR005986">
    <property type="entry name" value="Asp_semialdehyde_DH_beta"/>
</dbReference>
<evidence type="ECO:0000256" key="1">
    <source>
        <dbReference type="ARBA" id="ARBA00005021"/>
    </source>
</evidence>
<comment type="caution">
    <text evidence="15">Lacks conserved residue(s) required for the propagation of feature annotation.</text>
</comment>
<dbReference type="HAMAP" id="MF_02121">
    <property type="entry name" value="ASADH"/>
    <property type="match status" value="1"/>
</dbReference>
<dbReference type="InterPro" id="IPR012080">
    <property type="entry name" value="Asp_semialdehyde_DH"/>
</dbReference>
<evidence type="ECO:0000256" key="15">
    <source>
        <dbReference type="HAMAP-Rule" id="MF_02121"/>
    </source>
</evidence>
<evidence type="ECO:0000256" key="5">
    <source>
        <dbReference type="ARBA" id="ARBA00011738"/>
    </source>
</evidence>
<dbReference type="SUPFAM" id="SSF51735">
    <property type="entry name" value="NAD(P)-binding Rossmann-fold domains"/>
    <property type="match status" value="1"/>
</dbReference>
<feature type="binding site" evidence="15">
    <location>
        <position position="228"/>
    </location>
    <ligand>
        <name>substrate</name>
    </ligand>
</feature>
<dbReference type="UniPathway" id="UPA00051">
    <property type="reaction ID" value="UER00464"/>
</dbReference>
<evidence type="ECO:0000256" key="3">
    <source>
        <dbReference type="ARBA" id="ARBA00005097"/>
    </source>
</evidence>
<evidence type="ECO:0000256" key="11">
    <source>
        <dbReference type="ARBA" id="ARBA00023002"/>
    </source>
</evidence>
<evidence type="ECO:0000256" key="12">
    <source>
        <dbReference type="ARBA" id="ARBA00023154"/>
    </source>
</evidence>
<evidence type="ECO:0000256" key="16">
    <source>
        <dbReference type="PIRSR" id="PIRSR000148-1"/>
    </source>
</evidence>
<dbReference type="RefSeq" id="WP_090991970.1">
    <property type="nucleotide sequence ID" value="NZ_FOPP01000001.1"/>
</dbReference>
<keyword evidence="12 15" id="KW-0457">Lysine biosynthesis</keyword>
<dbReference type="STRING" id="414048.SAMN04489864_101505"/>
<keyword evidence="10 15" id="KW-0220">Diaminopimelate biosynthesis</keyword>
<keyword evidence="13 15" id="KW-0486">Methionine biosynthesis</keyword>
<protein>
    <recommendedName>
        <fullName evidence="6 15">Aspartate-semialdehyde dehydrogenase</fullName>
        <shortName evidence="15">ASA dehydrogenase</shortName>
        <shortName evidence="15">ASADH</shortName>
        <ecNumber evidence="6 15">1.2.1.11</ecNumber>
    </recommendedName>
    <alternativeName>
        <fullName evidence="15">Aspartate-beta-semialdehyde dehydrogenase</fullName>
    </alternativeName>
</protein>
<dbReference type="GO" id="GO:0009089">
    <property type="term" value="P:lysine biosynthetic process via diaminopimelate"/>
    <property type="evidence" value="ECO:0007669"/>
    <property type="project" value="UniProtKB-UniRule"/>
</dbReference>
<dbReference type="Proteomes" id="UP000199666">
    <property type="component" value="Unassembled WGS sequence"/>
</dbReference>
<dbReference type="PANTHER" id="PTHR46278:SF2">
    <property type="entry name" value="ASPARTATE-SEMIALDEHYDE DEHYDROGENASE"/>
    <property type="match status" value="1"/>
</dbReference>
<dbReference type="Gene3D" id="3.40.50.720">
    <property type="entry name" value="NAD(P)-binding Rossmann-like Domain"/>
    <property type="match status" value="1"/>
</dbReference>
<dbReference type="SUPFAM" id="SSF55347">
    <property type="entry name" value="Glyceraldehyde-3-phosphate dehydrogenase-like, C-terminal domain"/>
    <property type="match status" value="1"/>
</dbReference>
<dbReference type="Pfam" id="PF01118">
    <property type="entry name" value="Semialdhyde_dh"/>
    <property type="match status" value="1"/>
</dbReference>
<name>A0A1I2TNG9_9SPHI</name>
<evidence type="ECO:0000256" key="6">
    <source>
        <dbReference type="ARBA" id="ARBA00013120"/>
    </source>
</evidence>
<comment type="function">
    <text evidence="15">Catalyzes the NADPH-dependent formation of L-aspartate-semialdehyde (L-ASA) by the reductive dephosphorylation of L-aspartyl-4-phosphate.</text>
</comment>
<keyword evidence="8 15" id="KW-0791">Threonine biosynthesis</keyword>
<evidence type="ECO:0000256" key="4">
    <source>
        <dbReference type="ARBA" id="ARBA00010584"/>
    </source>
</evidence>
<dbReference type="CDD" id="cd18131">
    <property type="entry name" value="ASADH_C_bac_euk_like"/>
    <property type="match status" value="1"/>
</dbReference>
<dbReference type="SMART" id="SM00859">
    <property type="entry name" value="Semialdhyde_dh"/>
    <property type="match status" value="1"/>
</dbReference>
<dbReference type="NCBIfam" id="NF011456">
    <property type="entry name" value="PRK14874.1"/>
    <property type="match status" value="1"/>
</dbReference>
<dbReference type="GO" id="GO:0046983">
    <property type="term" value="F:protein dimerization activity"/>
    <property type="evidence" value="ECO:0007669"/>
    <property type="project" value="InterPro"/>
</dbReference>
<comment type="subunit">
    <text evidence="5 15">Homodimer.</text>
</comment>
<organism evidence="18 19">
    <name type="scientific">Pedobacter insulae</name>
    <dbReference type="NCBI Taxonomy" id="414048"/>
    <lineage>
        <taxon>Bacteria</taxon>
        <taxon>Pseudomonadati</taxon>
        <taxon>Bacteroidota</taxon>
        <taxon>Sphingobacteriia</taxon>
        <taxon>Sphingobacteriales</taxon>
        <taxon>Sphingobacteriaceae</taxon>
        <taxon>Pedobacter</taxon>
    </lineage>
</organism>
<feature type="active site" description="Acyl-thioester intermediate" evidence="15 16">
    <location>
        <position position="126"/>
    </location>
</feature>
<keyword evidence="7 15" id="KW-0028">Amino-acid biosynthesis</keyword>
<dbReference type="GO" id="GO:0050661">
    <property type="term" value="F:NADP binding"/>
    <property type="evidence" value="ECO:0007669"/>
    <property type="project" value="UniProtKB-UniRule"/>
</dbReference>
<dbReference type="UniPathway" id="UPA00034">
    <property type="reaction ID" value="UER00016"/>
</dbReference>
<feature type="binding site" evidence="15">
    <location>
        <position position="153"/>
    </location>
    <ligand>
        <name>substrate</name>
    </ligand>
</feature>
<feature type="binding site" evidence="15">
    <location>
        <position position="308"/>
    </location>
    <ligand>
        <name>NADP(+)</name>
        <dbReference type="ChEBI" id="CHEBI:58349"/>
    </ligand>
</feature>
<comment type="pathway">
    <text evidence="3 15">Amino-acid biosynthesis; L-threonine biosynthesis; L-threonine from L-aspartate: step 2/5.</text>
</comment>
<dbReference type="GO" id="GO:0071266">
    <property type="term" value="P:'de novo' L-methionine biosynthetic process"/>
    <property type="evidence" value="ECO:0007669"/>
    <property type="project" value="UniProtKB-UniRule"/>
</dbReference>
<dbReference type="GO" id="GO:0009097">
    <property type="term" value="P:isoleucine biosynthetic process"/>
    <property type="evidence" value="ECO:0007669"/>
    <property type="project" value="UniProtKB-UniRule"/>
</dbReference>
<dbReference type="OrthoDB" id="9805684at2"/>
<dbReference type="PIRSF" id="PIRSF000148">
    <property type="entry name" value="ASA_dh"/>
    <property type="match status" value="1"/>
</dbReference>
<dbReference type="InterPro" id="IPR012280">
    <property type="entry name" value="Semialdhyde_DH_dimer_dom"/>
</dbReference>
<evidence type="ECO:0000256" key="13">
    <source>
        <dbReference type="ARBA" id="ARBA00023167"/>
    </source>
</evidence>
<keyword evidence="19" id="KW-1185">Reference proteome</keyword>
<gene>
    <name evidence="15" type="primary">asd</name>
    <name evidence="18" type="ORF">SAMN04489864_101505</name>
</gene>
<dbReference type="InterPro" id="IPR000534">
    <property type="entry name" value="Semialdehyde_DH_NAD-bd"/>
</dbReference>
<dbReference type="AlphaFoldDB" id="A0A1I2TNG9"/>
<proteinExistence type="inferred from homology"/>
<evidence type="ECO:0000259" key="17">
    <source>
        <dbReference type="SMART" id="SM00859"/>
    </source>
</evidence>
<evidence type="ECO:0000256" key="14">
    <source>
        <dbReference type="ARBA" id="ARBA00047891"/>
    </source>
</evidence>
<dbReference type="PANTHER" id="PTHR46278">
    <property type="entry name" value="DEHYDROGENASE, PUTATIVE-RELATED"/>
    <property type="match status" value="1"/>
</dbReference>
<dbReference type="GO" id="GO:0019877">
    <property type="term" value="P:diaminopimelate biosynthetic process"/>
    <property type="evidence" value="ECO:0007669"/>
    <property type="project" value="UniProtKB-UniRule"/>
</dbReference>
<dbReference type="GO" id="GO:0009088">
    <property type="term" value="P:threonine biosynthetic process"/>
    <property type="evidence" value="ECO:0007669"/>
    <property type="project" value="UniProtKB-UniRule"/>
</dbReference>
<evidence type="ECO:0000256" key="10">
    <source>
        <dbReference type="ARBA" id="ARBA00022915"/>
    </source>
</evidence>
<feature type="binding site" evidence="15">
    <location>
        <begin position="37"/>
        <end position="38"/>
    </location>
    <ligand>
        <name>NADP(+)</name>
        <dbReference type="ChEBI" id="CHEBI:58349"/>
    </ligand>
</feature>
<feature type="binding site" evidence="15">
    <location>
        <begin position="9"/>
        <end position="12"/>
    </location>
    <ligand>
        <name>NADP(+)</name>
        <dbReference type="ChEBI" id="CHEBI:58349"/>
    </ligand>
</feature>
<dbReference type="GO" id="GO:0004073">
    <property type="term" value="F:aspartate-semialdehyde dehydrogenase activity"/>
    <property type="evidence" value="ECO:0007669"/>
    <property type="project" value="UniProtKB-UniRule"/>
</dbReference>
<dbReference type="NCBIfam" id="TIGR01296">
    <property type="entry name" value="asd_B"/>
    <property type="match status" value="1"/>
</dbReference>
<dbReference type="GO" id="GO:0051287">
    <property type="term" value="F:NAD binding"/>
    <property type="evidence" value="ECO:0007669"/>
    <property type="project" value="InterPro"/>
</dbReference>
<evidence type="ECO:0000256" key="2">
    <source>
        <dbReference type="ARBA" id="ARBA00005076"/>
    </source>
</evidence>
<feature type="binding site" evidence="15">
    <location>
        <position position="97"/>
    </location>
    <ligand>
        <name>phosphate</name>
        <dbReference type="ChEBI" id="CHEBI:43474"/>
    </ligand>
</feature>
<reference evidence="18 19" key="1">
    <citation type="submission" date="2016-10" db="EMBL/GenBank/DDBJ databases">
        <authorList>
            <person name="de Groot N.N."/>
        </authorList>
    </citation>
    <scope>NUCLEOTIDE SEQUENCE [LARGE SCALE GENOMIC DNA]</scope>
    <source>
        <strain evidence="18 19">DSM 18684</strain>
    </source>
</reference>
<evidence type="ECO:0000256" key="9">
    <source>
        <dbReference type="ARBA" id="ARBA00022857"/>
    </source>
</evidence>
<keyword evidence="11 15" id="KW-0560">Oxidoreductase</keyword>
<comment type="pathway">
    <text evidence="2 15">Amino-acid biosynthesis; L-lysine biosynthesis via DAP pathway; (S)-tetrahydrodipicolinate from L-aspartate: step 2/4.</text>
</comment>
<dbReference type="Pfam" id="PF02774">
    <property type="entry name" value="Semialdhyde_dhC"/>
    <property type="match status" value="1"/>
</dbReference>
<dbReference type="UniPathway" id="UPA00050">
    <property type="reaction ID" value="UER00463"/>
</dbReference>
<feature type="domain" description="Semialdehyde dehydrogenase NAD-binding" evidence="17">
    <location>
        <begin position="2"/>
        <end position="117"/>
    </location>
</feature>
<dbReference type="CDD" id="cd02316">
    <property type="entry name" value="VcASADH2_like_N"/>
    <property type="match status" value="1"/>
</dbReference>
<comment type="catalytic activity">
    <reaction evidence="14 15">
        <text>L-aspartate 4-semialdehyde + phosphate + NADP(+) = 4-phospho-L-aspartate + NADPH + H(+)</text>
        <dbReference type="Rhea" id="RHEA:24284"/>
        <dbReference type="ChEBI" id="CHEBI:15378"/>
        <dbReference type="ChEBI" id="CHEBI:43474"/>
        <dbReference type="ChEBI" id="CHEBI:57535"/>
        <dbReference type="ChEBI" id="CHEBI:57783"/>
        <dbReference type="ChEBI" id="CHEBI:58349"/>
        <dbReference type="ChEBI" id="CHEBI:537519"/>
        <dbReference type="EC" id="1.2.1.11"/>
    </reaction>
</comment>
<dbReference type="EMBL" id="FOPP01000001">
    <property type="protein sequence ID" value="SFG66472.1"/>
    <property type="molecule type" value="Genomic_DNA"/>
</dbReference>
<evidence type="ECO:0000313" key="18">
    <source>
        <dbReference type="EMBL" id="SFG66472.1"/>
    </source>
</evidence>
<dbReference type="Gene3D" id="3.30.360.10">
    <property type="entry name" value="Dihydrodipicolinate Reductase, domain 2"/>
    <property type="match status" value="1"/>
</dbReference>
<evidence type="ECO:0000256" key="7">
    <source>
        <dbReference type="ARBA" id="ARBA00022605"/>
    </source>
</evidence>
<keyword evidence="9 15" id="KW-0521">NADP</keyword>
<sequence length="330" mass="36630">MKVAVVGATGLVGTVMLKVLEERNFPLIELIPVASEKSVGKLITFKGKQFPIVSMDTAIGMRPEIALFSAGGNTSLEHAPRFKEAGTTVIDNSSAWRMDPKIPLIVPEVNADTLSIDDKIIANPNCSTIQMVVALKPLHDKYRIKRVVVSTYQSVTGTGVKAVEQMMNERKGVYDGEMAYPYQIDLNVIPQIDVFTENGYTKEEMKMINETRKIMGDETIRLTATTVRIPVMGGHSESVNIEFENEFDLAELTSLLEKTAGIIVVDDIANLKYPMPKDAHEKDEVFVGRIRRDESMPNTLNMWIVADNLRKGAATNAVQIAEYIVRKELV</sequence>
<dbReference type="InterPro" id="IPR036291">
    <property type="entry name" value="NAD(P)-bd_dom_sf"/>
</dbReference>
<accession>A0A1I2TNG9</accession>
<dbReference type="EC" id="1.2.1.11" evidence="6 15"/>
<comment type="similarity">
    <text evidence="4 15">Belongs to the aspartate-semialdehyde dehydrogenase family.</text>
</comment>
<evidence type="ECO:0000256" key="8">
    <source>
        <dbReference type="ARBA" id="ARBA00022697"/>
    </source>
</evidence>
<evidence type="ECO:0000313" key="19">
    <source>
        <dbReference type="Proteomes" id="UP000199666"/>
    </source>
</evidence>
<comment type="pathway">
    <text evidence="1 15">Amino-acid biosynthesis; L-methionine biosynthesis via de novo pathway; L-homoserine from L-aspartate: step 2/3.</text>
</comment>
<feature type="active site" description="Proton acceptor" evidence="15 16">
    <location>
        <position position="235"/>
    </location>
</feature>